<dbReference type="Gene3D" id="3.10.20.520">
    <property type="entry name" value="Phenylacetic acid degradation B"/>
    <property type="match status" value="1"/>
</dbReference>
<dbReference type="STRING" id="454194.PYK22_01234"/>
<dbReference type="OrthoDB" id="1551234at2"/>
<gene>
    <name evidence="1" type="ORF">PYK22_01234</name>
</gene>
<accession>A0A0B6WVW7</accession>
<sequence length="65" mass="7567">MRRYLVFGRTEYAEPLKEQGVLSVESEQLARHQAVEEFGERWVELVLIPEAEIHWVVRAEGRDGA</sequence>
<dbReference type="Proteomes" id="UP000031518">
    <property type="component" value="Unassembled WGS sequence"/>
</dbReference>
<organism evidence="1 2">
    <name type="scientific">Pyrinomonas methylaliphatogenes</name>
    <dbReference type="NCBI Taxonomy" id="454194"/>
    <lineage>
        <taxon>Bacteria</taxon>
        <taxon>Pseudomonadati</taxon>
        <taxon>Acidobacteriota</taxon>
        <taxon>Blastocatellia</taxon>
        <taxon>Blastocatellales</taxon>
        <taxon>Pyrinomonadaceae</taxon>
        <taxon>Pyrinomonas</taxon>
    </lineage>
</organism>
<dbReference type="RefSeq" id="WP_041975258.1">
    <property type="nucleotide sequence ID" value="NZ_CBXV010000004.1"/>
</dbReference>
<dbReference type="EMBL" id="CBXV010000004">
    <property type="protein sequence ID" value="CDM65236.1"/>
    <property type="molecule type" value="Genomic_DNA"/>
</dbReference>
<proteinExistence type="predicted"/>
<dbReference type="AlphaFoldDB" id="A0A0B6WVW7"/>
<keyword evidence="2" id="KW-1185">Reference proteome</keyword>
<reference evidence="1 2" key="2">
    <citation type="submission" date="2015-01" db="EMBL/GenBank/DDBJ databases">
        <title>Complete genome sequence of Pyrinomonas methylaliphatogenes type strain K22T.</title>
        <authorList>
            <person name="Lee K.C.Y."/>
            <person name="Power J.F."/>
            <person name="Dunfield P.F."/>
            <person name="Morgan X.C."/>
            <person name="Huttenhower C."/>
            <person name="Stott M.B."/>
        </authorList>
    </citation>
    <scope>NUCLEOTIDE SEQUENCE [LARGE SCALE GENOMIC DNA]</scope>
    <source>
        <strain evidence="1 2">K22</strain>
    </source>
</reference>
<evidence type="ECO:0000313" key="1">
    <source>
        <dbReference type="EMBL" id="CDM65236.1"/>
    </source>
</evidence>
<reference evidence="1 2" key="1">
    <citation type="submission" date="2013-12" db="EMBL/GenBank/DDBJ databases">
        <authorList>
            <person name="Stott M."/>
        </authorList>
    </citation>
    <scope>NUCLEOTIDE SEQUENCE [LARGE SCALE GENOMIC DNA]</scope>
    <source>
        <strain evidence="1 2">K22</strain>
    </source>
</reference>
<protein>
    <submittedName>
        <fullName evidence="1">Uncharacterized protein</fullName>
    </submittedName>
</protein>
<dbReference type="InterPro" id="IPR038693">
    <property type="entry name" value="PaaB_sf"/>
</dbReference>
<evidence type="ECO:0000313" key="2">
    <source>
        <dbReference type="Proteomes" id="UP000031518"/>
    </source>
</evidence>
<name>A0A0B6WVW7_9BACT</name>